<name>A0A914ZY12_PARUN</name>
<keyword evidence="1" id="KW-1185">Reference proteome</keyword>
<reference evidence="2" key="1">
    <citation type="submission" date="2022-11" db="UniProtKB">
        <authorList>
            <consortium name="WormBaseParasite"/>
        </authorList>
    </citation>
    <scope>IDENTIFICATION</scope>
</reference>
<evidence type="ECO:0000313" key="2">
    <source>
        <dbReference type="WBParaSite" id="PgE020_g001_t10"/>
    </source>
</evidence>
<evidence type="ECO:0000313" key="1">
    <source>
        <dbReference type="Proteomes" id="UP000887569"/>
    </source>
</evidence>
<accession>A0A914ZY12</accession>
<proteinExistence type="predicted"/>
<organism evidence="1 2">
    <name type="scientific">Parascaris univalens</name>
    <name type="common">Nematode worm</name>
    <dbReference type="NCBI Taxonomy" id="6257"/>
    <lineage>
        <taxon>Eukaryota</taxon>
        <taxon>Metazoa</taxon>
        <taxon>Ecdysozoa</taxon>
        <taxon>Nematoda</taxon>
        <taxon>Chromadorea</taxon>
        <taxon>Rhabditida</taxon>
        <taxon>Spirurina</taxon>
        <taxon>Ascaridomorpha</taxon>
        <taxon>Ascaridoidea</taxon>
        <taxon>Ascarididae</taxon>
        <taxon>Parascaris</taxon>
    </lineage>
</organism>
<sequence>MRQCCSLNSCVYASFLFSSASIDVLLCFAADSMNRFEFLPIFRTLRQNSVVAVHQRVFGSIVAVVHRTRRLCCSIIFAKNRTR</sequence>
<dbReference type="AlphaFoldDB" id="A0A914ZY12"/>
<dbReference type="WBParaSite" id="PgE020_g001_t10">
    <property type="protein sequence ID" value="PgE020_g001_t10"/>
    <property type="gene ID" value="PgE020_g001"/>
</dbReference>
<dbReference type="Proteomes" id="UP000887569">
    <property type="component" value="Unplaced"/>
</dbReference>
<protein>
    <submittedName>
        <fullName evidence="2">Tyrosine-protein phosphatase domain-containing protein</fullName>
    </submittedName>
</protein>